<evidence type="ECO:0008006" key="3">
    <source>
        <dbReference type="Google" id="ProtNLM"/>
    </source>
</evidence>
<protein>
    <recommendedName>
        <fullName evidence="3">YwqI/YxiC family protein</fullName>
    </recommendedName>
</protein>
<sequence>MNIRLSSTAGGGTEIKLHFHSVMAQLENARNCLSQLELPKPTDTYGKNELKFTNEWLEREEMIHEFLLQYIETVEKNLADTRESVKKLKEQDEAIGR</sequence>
<keyword evidence="2" id="KW-1185">Reference proteome</keyword>
<evidence type="ECO:0000313" key="1">
    <source>
        <dbReference type="EMBL" id="MRI67521.1"/>
    </source>
</evidence>
<dbReference type="AlphaFoldDB" id="A0A6N7R282"/>
<dbReference type="RefSeq" id="WP_018931493.1">
    <property type="nucleotide sequence ID" value="NZ_JBHUMW010000048.1"/>
</dbReference>
<accession>A0A6N7R282</accession>
<dbReference type="Pfam" id="PF17279">
    <property type="entry name" value="DUF5344"/>
    <property type="match status" value="1"/>
</dbReference>
<dbReference type="EMBL" id="WJEE01000033">
    <property type="protein sequence ID" value="MRI67521.1"/>
    <property type="molecule type" value="Genomic_DNA"/>
</dbReference>
<reference evidence="1 2" key="1">
    <citation type="submission" date="2019-10" db="EMBL/GenBank/DDBJ databases">
        <title>Gracilibacillus salitolerans sp. nov., a moderate halophile isolated from a saline soil in northwest China.</title>
        <authorList>
            <person name="Gan L."/>
        </authorList>
    </citation>
    <scope>NUCLEOTIDE SEQUENCE [LARGE SCALE GENOMIC DNA]</scope>
    <source>
        <strain evidence="1 2">TP2-8</strain>
    </source>
</reference>
<comment type="caution">
    <text evidence="1">The sequence shown here is derived from an EMBL/GenBank/DDBJ whole genome shotgun (WGS) entry which is preliminary data.</text>
</comment>
<evidence type="ECO:0000313" key="2">
    <source>
        <dbReference type="Proteomes" id="UP000435187"/>
    </source>
</evidence>
<dbReference type="InterPro" id="IPR046318">
    <property type="entry name" value="DUF5344"/>
</dbReference>
<proteinExistence type="predicted"/>
<dbReference type="Proteomes" id="UP000435187">
    <property type="component" value="Unassembled WGS sequence"/>
</dbReference>
<organism evidence="1 2">
    <name type="scientific">Gracilibacillus thailandensis</name>
    <dbReference type="NCBI Taxonomy" id="563735"/>
    <lineage>
        <taxon>Bacteria</taxon>
        <taxon>Bacillati</taxon>
        <taxon>Bacillota</taxon>
        <taxon>Bacilli</taxon>
        <taxon>Bacillales</taxon>
        <taxon>Bacillaceae</taxon>
        <taxon>Gracilibacillus</taxon>
    </lineage>
</organism>
<gene>
    <name evidence="1" type="ORF">GH885_14455</name>
</gene>
<name>A0A6N7R282_9BACI</name>